<dbReference type="eggNOG" id="COG2972">
    <property type="taxonomic scope" value="Bacteria"/>
</dbReference>
<dbReference type="OrthoDB" id="1495672at2"/>
<evidence type="ECO:0000256" key="1">
    <source>
        <dbReference type="SAM" id="Phobius"/>
    </source>
</evidence>
<dbReference type="AlphaFoldDB" id="A0A1M5Q2W7"/>
<feature type="domain" description="2TM" evidence="2">
    <location>
        <begin position="12"/>
        <end position="96"/>
    </location>
</feature>
<evidence type="ECO:0000259" key="2">
    <source>
        <dbReference type="Pfam" id="PF13239"/>
    </source>
</evidence>
<protein>
    <submittedName>
        <fullName evidence="3">2TM domain-containing protein</fullName>
    </submittedName>
</protein>
<keyword evidence="1" id="KW-0812">Transmembrane</keyword>
<reference evidence="4" key="1">
    <citation type="submission" date="2016-11" db="EMBL/GenBank/DDBJ databases">
        <authorList>
            <person name="Varghese N."/>
            <person name="Submissions S."/>
        </authorList>
    </citation>
    <scope>NUCLEOTIDE SEQUENCE [LARGE SCALE GENOMIC DNA]</scope>
    <source>
        <strain evidence="4">DSM 19055</strain>
    </source>
</reference>
<dbReference type="Proteomes" id="UP000184047">
    <property type="component" value="Unassembled WGS sequence"/>
</dbReference>
<keyword evidence="4" id="KW-1185">Reference proteome</keyword>
<evidence type="ECO:0000313" key="4">
    <source>
        <dbReference type="Proteomes" id="UP000184047"/>
    </source>
</evidence>
<evidence type="ECO:0000313" key="3">
    <source>
        <dbReference type="EMBL" id="SHH08111.1"/>
    </source>
</evidence>
<proteinExistence type="predicted"/>
<feature type="transmembrane region" description="Helical" evidence="1">
    <location>
        <begin position="61"/>
        <end position="83"/>
    </location>
</feature>
<dbReference type="InterPro" id="IPR025698">
    <property type="entry name" value="2TM_dom"/>
</dbReference>
<name>A0A1M5Q2W7_9FLAO</name>
<feature type="transmembrane region" description="Helical" evidence="1">
    <location>
        <begin position="24"/>
        <end position="41"/>
    </location>
</feature>
<keyword evidence="1" id="KW-1133">Transmembrane helix</keyword>
<accession>A0A1M5Q2W7</accession>
<organism evidence="3 4">
    <name type="scientific">Chryseobacterium oranimense</name>
    <dbReference type="NCBI Taxonomy" id="421058"/>
    <lineage>
        <taxon>Bacteria</taxon>
        <taxon>Pseudomonadati</taxon>
        <taxon>Bacteroidota</taxon>
        <taxon>Flavobacteriia</taxon>
        <taxon>Flavobacteriales</taxon>
        <taxon>Weeksellaceae</taxon>
        <taxon>Chryseobacterium group</taxon>
        <taxon>Chryseobacterium</taxon>
    </lineage>
</organism>
<dbReference type="STRING" id="421058.SAMN05421866_2059"/>
<dbReference type="Pfam" id="PF13239">
    <property type="entry name" value="2TM"/>
    <property type="match status" value="1"/>
</dbReference>
<keyword evidence="1" id="KW-0472">Membrane</keyword>
<sequence length="100" mass="12254">MKDYDENDIRYQHAKRQVERLSRFYRHLFIYIVVNILIVFYNCKHLDPGESYFQFKNFFTATFWGIGLVAHAISVFLPNVGFVRNWEEERIRKEMKKNKE</sequence>
<dbReference type="EMBL" id="FQWT01000002">
    <property type="protein sequence ID" value="SHH08111.1"/>
    <property type="molecule type" value="Genomic_DNA"/>
</dbReference>
<gene>
    <name evidence="3" type="ORF">SAMN05421866_2059</name>
</gene>
<dbReference type="RefSeq" id="WP_073062388.1">
    <property type="nucleotide sequence ID" value="NZ_FQWT01000002.1"/>
</dbReference>